<comment type="similarity">
    <text evidence="1 12">Belongs to the SOS response-associated peptidase family.</text>
</comment>
<keyword evidence="3 12" id="KW-0645">Protease</keyword>
<evidence type="ECO:0000256" key="8">
    <source>
        <dbReference type="ARBA" id="ARBA00023239"/>
    </source>
</evidence>
<evidence type="ECO:0000256" key="6">
    <source>
        <dbReference type="ARBA" id="ARBA00023124"/>
    </source>
</evidence>
<dbReference type="SUPFAM" id="SSF143081">
    <property type="entry name" value="BB1717-like"/>
    <property type="match status" value="1"/>
</dbReference>
<dbReference type="EC" id="3.4.-.-" evidence="12"/>
<feature type="compositionally biased region" description="Basic and acidic residues" evidence="13">
    <location>
        <begin position="31"/>
        <end position="41"/>
    </location>
</feature>
<protein>
    <recommendedName>
        <fullName evidence="2 12">Abasic site processing protein HMCES</fullName>
        <shortName evidence="12">ES cell-specific 5hmC-binding protein</shortName>
        <ecNumber evidence="12">3.4.-.-</ecNumber>
    </recommendedName>
    <alternativeName>
        <fullName evidence="9 12">Embryonic stem cell-specific 5-hydroxymethylcytosine-binding protein</fullName>
    </alternativeName>
    <alternativeName>
        <fullName evidence="10 12">Peptidase HMCES</fullName>
    </alternativeName>
    <alternativeName>
        <fullName evidence="11 12">SRAP domain-containing protein 1</fullName>
    </alternativeName>
</protein>
<comment type="function">
    <text evidence="12">Sensor of abasic sites in single-stranded DNA (ssDNA) required to preserve genome integrity by promoting error-free repair of abasic sites. Acts as an enzyme that recognizes and binds abasic sites in ssDNA at replication forks and chemically modifies the lesion by forming a covalent cross-link with DNA: forms a stable thiazolidine linkage between a ring-opened abasic site and the alpha-amino and sulfhydryl substituents of its N-terminal catalytic cysteine residue. The HMCES DNA-protein cross-link is then either reversed or degraded. HMCES is able to catalyze the reversal of its thiazolidine cross-link and cycle between a cross-link and a non-cross-linked state depending on DNA context: mediates self-reversal of the thiazolidine cross-link in double stranded DNA, allowing APEX1 to initiate downstream repair of abasic sites. The HMCES DNA-protein cross-link can also be degraded by the SPRTN metalloprotease following unfolding by the BRIP1/FANCJ helicase. Acts as a protease: mediates autocatalytic processing of its N-terminal methionine in order to expose the catalytic cysteine.</text>
</comment>
<dbReference type="GO" id="GO:0006508">
    <property type="term" value="P:proteolysis"/>
    <property type="evidence" value="ECO:0007669"/>
    <property type="project" value="UniProtKB-KW"/>
</dbReference>
<evidence type="ECO:0000256" key="9">
    <source>
        <dbReference type="ARBA" id="ARBA00030390"/>
    </source>
</evidence>
<accession>A0A3B5MUW0</accession>
<dbReference type="InterPro" id="IPR003738">
    <property type="entry name" value="SRAP"/>
</dbReference>
<dbReference type="Pfam" id="PF02586">
    <property type="entry name" value="SRAP"/>
    <property type="match status" value="1"/>
</dbReference>
<feature type="region of interest" description="Disordered" evidence="13">
    <location>
        <begin position="21"/>
        <end position="51"/>
    </location>
</feature>
<sequence length="367" mass="41140">MCGRTACTLAPDEVSRACSYRNRGGQRRQPRWRDGDADKYRPSYNKSPQSMSPVLVSQRHFDKAAPVDECVLASMRWGLIPAWFKESDPSKMQYSTSNCRSENILEKKSYKDPLLKGQRCVIMADGFYEWRRVDKEKQPFFIYFPQKNGPSQERKEDQQQDVTSSTRNTESEAEWSGWRLLTMAGVFDCWTPPGGGEALYSYSVITVNASPNLQSIHDRLVVAAVFLFFCMQQKERFLHSCVDSSQRPHGEASSAFYRTAAATGCAGRGRAVPFEGRRPMRGAPKARRQPMSALQGWLSEFTICMRDGVTNGNKCVSFMGNMWESSCPRLGDSAGVDCLEGGGGSPIQWMVNAGAVRWENVCGMGRS</sequence>
<dbReference type="PANTHER" id="PTHR13604:SF0">
    <property type="entry name" value="ABASIC SITE PROCESSING PROTEIN HMCES"/>
    <property type="match status" value="1"/>
</dbReference>
<name>A0A3B5MUW0_9TELE</name>
<dbReference type="InterPro" id="IPR036590">
    <property type="entry name" value="SRAP-like"/>
</dbReference>
<keyword evidence="4" id="KW-0227">DNA damage</keyword>
<dbReference type="GO" id="GO:0003697">
    <property type="term" value="F:single-stranded DNA binding"/>
    <property type="evidence" value="ECO:0007669"/>
    <property type="project" value="InterPro"/>
</dbReference>
<evidence type="ECO:0000256" key="13">
    <source>
        <dbReference type="SAM" id="MobiDB-lite"/>
    </source>
</evidence>
<proteinExistence type="inferred from homology"/>
<evidence type="ECO:0000256" key="12">
    <source>
        <dbReference type="RuleBase" id="RU364100"/>
    </source>
</evidence>
<keyword evidence="7" id="KW-0238">DNA-binding</keyword>
<organism evidence="14 15">
    <name type="scientific">Xiphophorus couchianus</name>
    <name type="common">Monterrey platyfish</name>
    <dbReference type="NCBI Taxonomy" id="32473"/>
    <lineage>
        <taxon>Eukaryota</taxon>
        <taxon>Metazoa</taxon>
        <taxon>Chordata</taxon>
        <taxon>Craniata</taxon>
        <taxon>Vertebrata</taxon>
        <taxon>Euteleostomi</taxon>
        <taxon>Actinopterygii</taxon>
        <taxon>Neopterygii</taxon>
        <taxon>Teleostei</taxon>
        <taxon>Neoteleostei</taxon>
        <taxon>Acanthomorphata</taxon>
        <taxon>Ovalentaria</taxon>
        <taxon>Atherinomorphae</taxon>
        <taxon>Cyprinodontiformes</taxon>
        <taxon>Poeciliidae</taxon>
        <taxon>Poeciliinae</taxon>
        <taxon>Xiphophorus</taxon>
    </lineage>
</organism>
<feature type="region of interest" description="Disordered" evidence="13">
    <location>
        <begin position="145"/>
        <end position="170"/>
    </location>
</feature>
<keyword evidence="8" id="KW-0456">Lyase</keyword>
<dbReference type="GO" id="GO:0008233">
    <property type="term" value="F:peptidase activity"/>
    <property type="evidence" value="ECO:0007669"/>
    <property type="project" value="UniProtKB-KW"/>
</dbReference>
<dbReference type="GO" id="GO:0016829">
    <property type="term" value="F:lyase activity"/>
    <property type="evidence" value="ECO:0007669"/>
    <property type="project" value="UniProtKB-KW"/>
</dbReference>
<evidence type="ECO:0000256" key="11">
    <source>
        <dbReference type="ARBA" id="ARBA00031130"/>
    </source>
</evidence>
<dbReference type="PANTHER" id="PTHR13604">
    <property type="entry name" value="DC12-RELATED"/>
    <property type="match status" value="1"/>
</dbReference>
<dbReference type="AlphaFoldDB" id="A0A3B5MUW0"/>
<keyword evidence="6" id="KW-0190">Covalent protein-DNA linkage</keyword>
<evidence type="ECO:0000256" key="1">
    <source>
        <dbReference type="ARBA" id="ARBA00008136"/>
    </source>
</evidence>
<evidence type="ECO:0000256" key="4">
    <source>
        <dbReference type="ARBA" id="ARBA00022763"/>
    </source>
</evidence>
<dbReference type="Gene3D" id="3.90.1680.10">
    <property type="entry name" value="SOS response associated peptidase-like"/>
    <property type="match status" value="1"/>
</dbReference>
<dbReference type="GeneTree" id="ENSGT00390000018439"/>
<reference evidence="14" key="1">
    <citation type="submission" date="2025-08" db="UniProtKB">
        <authorList>
            <consortium name="Ensembl"/>
        </authorList>
    </citation>
    <scope>IDENTIFICATION</scope>
</reference>
<dbReference type="STRING" id="32473.ENSXCOP00000023289"/>
<dbReference type="Proteomes" id="UP000261380">
    <property type="component" value="Unplaced"/>
</dbReference>
<evidence type="ECO:0000256" key="10">
    <source>
        <dbReference type="ARBA" id="ARBA00030898"/>
    </source>
</evidence>
<keyword evidence="5 12" id="KW-0378">Hydrolase</keyword>
<evidence type="ECO:0000313" key="15">
    <source>
        <dbReference type="Proteomes" id="UP000261380"/>
    </source>
</evidence>
<dbReference type="GO" id="GO:0106300">
    <property type="term" value="P:protein-DNA covalent cross-linking repair"/>
    <property type="evidence" value="ECO:0007669"/>
    <property type="project" value="InterPro"/>
</dbReference>
<evidence type="ECO:0000256" key="3">
    <source>
        <dbReference type="ARBA" id="ARBA00022670"/>
    </source>
</evidence>
<keyword evidence="15" id="KW-1185">Reference proteome</keyword>
<reference evidence="14" key="2">
    <citation type="submission" date="2025-09" db="UniProtKB">
        <authorList>
            <consortium name="Ensembl"/>
        </authorList>
    </citation>
    <scope>IDENTIFICATION</scope>
</reference>
<dbReference type="Ensembl" id="ENSXCOT00000023568.1">
    <property type="protein sequence ID" value="ENSXCOP00000023289.1"/>
    <property type="gene ID" value="ENSXCOG00000017393.1"/>
</dbReference>
<evidence type="ECO:0000313" key="14">
    <source>
        <dbReference type="Ensembl" id="ENSXCOP00000023289.1"/>
    </source>
</evidence>
<evidence type="ECO:0000256" key="7">
    <source>
        <dbReference type="ARBA" id="ARBA00023125"/>
    </source>
</evidence>
<evidence type="ECO:0000256" key="5">
    <source>
        <dbReference type="ARBA" id="ARBA00022801"/>
    </source>
</evidence>
<evidence type="ECO:0000256" key="2">
    <source>
        <dbReference type="ARBA" id="ARBA00015888"/>
    </source>
</evidence>